<feature type="chain" id="PRO_5021275589" evidence="1">
    <location>
        <begin position="23"/>
        <end position="373"/>
    </location>
</feature>
<dbReference type="AlphaFoldDB" id="A0A4Z0FCI1"/>
<evidence type="ECO:0000313" key="2">
    <source>
        <dbReference type="EMBL" id="TFZ84239.1"/>
    </source>
</evidence>
<evidence type="ECO:0000313" key="3">
    <source>
        <dbReference type="Proteomes" id="UP000297890"/>
    </source>
</evidence>
<dbReference type="RefSeq" id="WP_135280599.1">
    <property type="nucleotide sequence ID" value="NZ_SRIO01000001.1"/>
</dbReference>
<comment type="caution">
    <text evidence="2">The sequence shown here is derived from an EMBL/GenBank/DDBJ whole genome shotgun (WGS) entry which is preliminary data.</text>
</comment>
<protein>
    <submittedName>
        <fullName evidence="2">Porin</fullName>
    </submittedName>
</protein>
<name>A0A4Z0FCI1_9GAMM</name>
<keyword evidence="3" id="KW-1185">Reference proteome</keyword>
<gene>
    <name evidence="2" type="ORF">E4680_01530</name>
</gene>
<proteinExistence type="predicted"/>
<dbReference type="InterPro" id="IPR023614">
    <property type="entry name" value="Porin_dom_sf"/>
</dbReference>
<dbReference type="Proteomes" id="UP000297890">
    <property type="component" value="Unassembled WGS sequence"/>
</dbReference>
<reference evidence="2 3" key="1">
    <citation type="journal article" date="2019" name="ISME J.">
        <title>Candidatus Macondimonas diazotrophica, a novel gammaproteobacterial genus dominating crude-oil-contaminated coastal sediments.</title>
        <authorList>
            <person name="Karthikeyan S."/>
            <person name="Konstantinidis K."/>
        </authorList>
    </citation>
    <scope>NUCLEOTIDE SEQUENCE [LARGE SCALE GENOMIC DNA]</scope>
    <source>
        <strain evidence="2 3">KTK01</strain>
    </source>
</reference>
<sequence length="373" mass="40715">MPVKHFARTTLLAATASVGLLAADTANAGAKIEIDDTKWVSVGAGLRTSFSSVEDAAPDDGRSNDFTVDSIRLYLNAQLHEYIMLEFNTERYDTGDDDDVRMLDAIAKFTFAPEFNIWMGRHLPPSDRANLDGPYYLNAWTFPIAQAYPAIFAGRDEGVSVNGSIDGGVFGYALGVYDGMDTSYSGINSLNNPNQDDNLLFAGRLQWALWDPEPGFYTTSSYFGAKDILTFGVAAQYQSDGTGTLASPGDFFGWNVDVLLEKKVGDGGAVSLEGAYYDYDHDDQMPAFGYQGSGYFVLASFLTPQTYGVGKLQPHVRFQQVDDDNAPDHDRWEVGLGYIIDGQNAKVIATYGADDYDGADSTDFFILGVQLQI</sequence>
<keyword evidence="1" id="KW-0732">Signal</keyword>
<dbReference type="Gene3D" id="2.40.160.10">
    <property type="entry name" value="Porin"/>
    <property type="match status" value="1"/>
</dbReference>
<feature type="signal peptide" evidence="1">
    <location>
        <begin position="1"/>
        <end position="22"/>
    </location>
</feature>
<dbReference type="OrthoDB" id="9771991at2"/>
<dbReference type="EMBL" id="SRIO01000001">
    <property type="protein sequence ID" value="TFZ84239.1"/>
    <property type="molecule type" value="Genomic_DNA"/>
</dbReference>
<dbReference type="SUPFAM" id="SSF56935">
    <property type="entry name" value="Porins"/>
    <property type="match status" value="1"/>
</dbReference>
<organism evidence="2 3">
    <name type="scientific">Candidatus Macondimonas diazotrophica</name>
    <dbReference type="NCBI Taxonomy" id="2305248"/>
    <lineage>
        <taxon>Bacteria</taxon>
        <taxon>Pseudomonadati</taxon>
        <taxon>Pseudomonadota</taxon>
        <taxon>Gammaproteobacteria</taxon>
        <taxon>Chromatiales</taxon>
        <taxon>Ectothiorhodospiraceae</taxon>
        <taxon>Candidatus Macondimonas</taxon>
    </lineage>
</organism>
<evidence type="ECO:0000256" key="1">
    <source>
        <dbReference type="SAM" id="SignalP"/>
    </source>
</evidence>
<accession>A0A4Z0FCI1</accession>